<dbReference type="InterPro" id="IPR008207">
    <property type="entry name" value="Sig_transdc_His_kin_Hpt_dom"/>
</dbReference>
<evidence type="ECO:0000256" key="2">
    <source>
        <dbReference type="ARBA" id="ARBA00023012"/>
    </source>
</evidence>
<dbReference type="PANTHER" id="PTHR48111">
    <property type="entry name" value="REGULATOR OF RPOS"/>
    <property type="match status" value="1"/>
</dbReference>
<dbReference type="SMART" id="SM00448">
    <property type="entry name" value="REC"/>
    <property type="match status" value="2"/>
</dbReference>
<dbReference type="Proteomes" id="UP000231019">
    <property type="component" value="Unassembled WGS sequence"/>
</dbReference>
<dbReference type="PROSITE" id="PS50110">
    <property type="entry name" value="RESPONSE_REGULATORY"/>
    <property type="match status" value="2"/>
</dbReference>
<evidence type="ECO:0000256" key="4">
    <source>
        <dbReference type="ARBA" id="ARBA00023125"/>
    </source>
</evidence>
<evidence type="ECO:0000256" key="5">
    <source>
        <dbReference type="ARBA" id="ARBA00023163"/>
    </source>
</evidence>
<evidence type="ECO:0000259" key="7">
    <source>
        <dbReference type="PROSITE" id="PS50110"/>
    </source>
</evidence>
<dbReference type="SUPFAM" id="SSF47226">
    <property type="entry name" value="Histidine-containing phosphotransfer domain, HPT domain"/>
    <property type="match status" value="1"/>
</dbReference>
<feature type="domain" description="Response regulatory" evidence="7">
    <location>
        <begin position="180"/>
        <end position="293"/>
    </location>
</feature>
<reference evidence="8 9" key="1">
    <citation type="submission" date="2017-09" db="EMBL/GenBank/DDBJ databases">
        <title>Depth-based differentiation of microbial function through sediment-hosted aquifers and enrichment of novel symbionts in the deep terrestrial subsurface.</title>
        <authorList>
            <person name="Probst A.J."/>
            <person name="Ladd B."/>
            <person name="Jarett J.K."/>
            <person name="Geller-Mcgrath D.E."/>
            <person name="Sieber C.M."/>
            <person name="Emerson J.B."/>
            <person name="Anantharaman K."/>
            <person name="Thomas B.C."/>
            <person name="Malmstrom R."/>
            <person name="Stieglmeier M."/>
            <person name="Klingl A."/>
            <person name="Woyke T."/>
            <person name="Ryan C.M."/>
            <person name="Banfield J.F."/>
        </authorList>
    </citation>
    <scope>NUCLEOTIDE SEQUENCE [LARGE SCALE GENOMIC DNA]</scope>
    <source>
        <strain evidence="8">CG17_big_fil_post_rev_8_21_14_2_50_48_46</strain>
    </source>
</reference>
<dbReference type="Pfam" id="PF01627">
    <property type="entry name" value="Hpt"/>
    <property type="match status" value="1"/>
</dbReference>
<dbReference type="InterPro" id="IPR036641">
    <property type="entry name" value="HPT_dom_sf"/>
</dbReference>
<evidence type="ECO:0000256" key="1">
    <source>
        <dbReference type="ARBA" id="ARBA00022553"/>
    </source>
</evidence>
<accession>A0A2M7G2U3</accession>
<dbReference type="EMBL" id="PFFQ01000040">
    <property type="protein sequence ID" value="PIW16144.1"/>
    <property type="molecule type" value="Genomic_DNA"/>
</dbReference>
<feature type="modified residue" description="4-aspartylphosphate" evidence="6">
    <location>
        <position position="503"/>
    </location>
</feature>
<feature type="domain" description="Response regulatory" evidence="7">
    <location>
        <begin position="454"/>
        <end position="570"/>
    </location>
</feature>
<dbReference type="InterPro" id="IPR011006">
    <property type="entry name" value="CheY-like_superfamily"/>
</dbReference>
<protein>
    <recommendedName>
        <fullName evidence="7">Response regulatory domain-containing protein</fullName>
    </recommendedName>
</protein>
<keyword evidence="1 6" id="KW-0597">Phosphoprotein</keyword>
<dbReference type="InterPro" id="IPR039420">
    <property type="entry name" value="WalR-like"/>
</dbReference>
<proteinExistence type="predicted"/>
<comment type="caution">
    <text evidence="8">The sequence shown here is derived from an EMBL/GenBank/DDBJ whole genome shotgun (WGS) entry which is preliminary data.</text>
</comment>
<dbReference type="Pfam" id="PF00072">
    <property type="entry name" value="Response_reg"/>
    <property type="match status" value="2"/>
</dbReference>
<keyword evidence="2" id="KW-0902">Two-component regulatory system</keyword>
<evidence type="ECO:0000256" key="6">
    <source>
        <dbReference type="PROSITE-ProRule" id="PRU00169"/>
    </source>
</evidence>
<keyword evidence="3" id="KW-0805">Transcription regulation</keyword>
<dbReference type="Gene3D" id="1.20.120.160">
    <property type="entry name" value="HPT domain"/>
    <property type="match status" value="1"/>
</dbReference>
<dbReference type="GO" id="GO:0005829">
    <property type="term" value="C:cytosol"/>
    <property type="evidence" value="ECO:0007669"/>
    <property type="project" value="TreeGrafter"/>
</dbReference>
<dbReference type="AlphaFoldDB" id="A0A2M7G2U3"/>
<gene>
    <name evidence="8" type="ORF">COW36_14360</name>
</gene>
<dbReference type="InterPro" id="IPR001789">
    <property type="entry name" value="Sig_transdc_resp-reg_receiver"/>
</dbReference>
<keyword evidence="4" id="KW-0238">DNA-binding</keyword>
<sequence length="571" mass="63703">MSFSDPELQNYYRRRLQQRIEGLMPLYQTLLRRENALRSLYQILTGLQKAVAYPELVSLANRALLAEPQVLPEKILAVLNFLAYAPGLKAKSGTQIVSQTLRDVLAVLESVQAFEHDLAQLRSIAHALSGSGGTYGFSDISQAAKTVEHAAPDEISNALGNLILVLKRHVLVEDPLPQHRILLVQKDPDLRHLIQHRLHAEGWLCDQVSTASEVWLQIIQTAYAVIITDLVLPDLDGRRLVHELRLRPETSQAQIILLAGSSSFDAAETPEVDLFMPKPVDLEQLVSKIRQPLSLVRASAEFEQIEPLTGLPTMSSFLLFLRKQRPERGAFALFQGSGLSAEQVQLWVKMLRAEILPQDFPVGLAGPSVLLFRKAVSSEQLLIFIQSFQKSLISVASEFQIPSLIKVALAEFTREDPEIQLIKLQEQFNQKALEISPGVFMRAETGLPKKTVKRILLADDDPLIASILRFRIEQEGYAFAEVSDGDQVLPALQKSLPDLLILDLKMPGKDGFSVLKDLRQQYSAEQLPVMILTALGNESHVVQGLKGGANDFMTKPFSPEELISRMQRYLA</sequence>
<feature type="modified residue" description="4-aspartylphosphate" evidence="6">
    <location>
        <position position="229"/>
    </location>
</feature>
<evidence type="ECO:0000313" key="8">
    <source>
        <dbReference type="EMBL" id="PIW16144.1"/>
    </source>
</evidence>
<name>A0A2M7G2U3_9BACT</name>
<dbReference type="Gene3D" id="3.40.50.2300">
    <property type="match status" value="2"/>
</dbReference>
<keyword evidence="5" id="KW-0804">Transcription</keyword>
<dbReference type="CDD" id="cd17574">
    <property type="entry name" value="REC_OmpR"/>
    <property type="match status" value="1"/>
</dbReference>
<dbReference type="GO" id="GO:0006355">
    <property type="term" value="P:regulation of DNA-templated transcription"/>
    <property type="evidence" value="ECO:0007669"/>
    <property type="project" value="TreeGrafter"/>
</dbReference>
<dbReference type="CDD" id="cd00156">
    <property type="entry name" value="REC"/>
    <property type="match status" value="1"/>
</dbReference>
<evidence type="ECO:0000313" key="9">
    <source>
        <dbReference type="Proteomes" id="UP000231019"/>
    </source>
</evidence>
<dbReference type="GO" id="GO:0000976">
    <property type="term" value="F:transcription cis-regulatory region binding"/>
    <property type="evidence" value="ECO:0007669"/>
    <property type="project" value="TreeGrafter"/>
</dbReference>
<dbReference type="SUPFAM" id="SSF52172">
    <property type="entry name" value="CheY-like"/>
    <property type="match status" value="2"/>
</dbReference>
<organism evidence="8 9">
    <name type="scientific">bacterium (Candidatus Blackallbacteria) CG17_big_fil_post_rev_8_21_14_2_50_48_46</name>
    <dbReference type="NCBI Taxonomy" id="2014261"/>
    <lineage>
        <taxon>Bacteria</taxon>
        <taxon>Candidatus Blackallbacteria</taxon>
    </lineage>
</organism>
<dbReference type="PANTHER" id="PTHR48111:SF1">
    <property type="entry name" value="TWO-COMPONENT RESPONSE REGULATOR ORR33"/>
    <property type="match status" value="1"/>
</dbReference>
<evidence type="ECO:0000256" key="3">
    <source>
        <dbReference type="ARBA" id="ARBA00023015"/>
    </source>
</evidence>
<dbReference type="GO" id="GO:0000156">
    <property type="term" value="F:phosphorelay response regulator activity"/>
    <property type="evidence" value="ECO:0007669"/>
    <property type="project" value="TreeGrafter"/>
</dbReference>
<dbReference type="GO" id="GO:0032993">
    <property type="term" value="C:protein-DNA complex"/>
    <property type="evidence" value="ECO:0007669"/>
    <property type="project" value="TreeGrafter"/>
</dbReference>